<proteinExistence type="predicted"/>
<reference evidence="2" key="1">
    <citation type="journal article" date="2020" name="Microbiol. Resour. Announc.">
        <title>Draft Genome Sequences of Thiorhodococcus mannitoliphagus and Thiorhodococcus minor, Purple Sulfur Photosynthetic Bacteria in the Gammaproteobacterial Family Chromatiaceae.</title>
        <authorList>
            <person name="Aviles F.A."/>
            <person name="Meyer T.E."/>
            <person name="Kyndt J.A."/>
        </authorList>
    </citation>
    <scope>NUCLEOTIDE SEQUENCE [LARGE SCALE GENOMIC DNA]</scope>
    <source>
        <strain evidence="2">DSM 18266</strain>
    </source>
</reference>
<keyword evidence="2" id="KW-1185">Reference proteome</keyword>
<sequence length="50" mass="5544">MFALICDNGFEATCRLTPFASTPIACVQPELAALVPEHSHLLRDYAFEHP</sequence>
<gene>
    <name evidence="1" type="ORF">G3480_25235</name>
</gene>
<name>A0A6P1E2X2_9GAMM</name>
<evidence type="ECO:0000313" key="2">
    <source>
        <dbReference type="Proteomes" id="UP000471640"/>
    </source>
</evidence>
<organism evidence="1 2">
    <name type="scientific">Thiorhodococcus mannitoliphagus</name>
    <dbReference type="NCBI Taxonomy" id="329406"/>
    <lineage>
        <taxon>Bacteria</taxon>
        <taxon>Pseudomonadati</taxon>
        <taxon>Pseudomonadota</taxon>
        <taxon>Gammaproteobacteria</taxon>
        <taxon>Chromatiales</taxon>
        <taxon>Chromatiaceae</taxon>
        <taxon>Thiorhodococcus</taxon>
    </lineage>
</organism>
<protein>
    <submittedName>
        <fullName evidence="1">Uncharacterized protein</fullName>
    </submittedName>
</protein>
<evidence type="ECO:0000313" key="1">
    <source>
        <dbReference type="EMBL" id="NEX23543.1"/>
    </source>
</evidence>
<comment type="caution">
    <text evidence="1">The sequence shown here is derived from an EMBL/GenBank/DDBJ whole genome shotgun (WGS) entry which is preliminary data.</text>
</comment>
<reference evidence="1 2" key="2">
    <citation type="submission" date="2020-02" db="EMBL/GenBank/DDBJ databases">
        <title>Genome sequences of Thiorhodococcus mannitoliphagus and Thiorhodococcus minor, purple sulfur photosynthetic bacteria in the gammaproteobacterial family, Chromatiaceae.</title>
        <authorList>
            <person name="Aviles F.A."/>
            <person name="Meyer T.E."/>
            <person name="Kyndt J.A."/>
        </authorList>
    </citation>
    <scope>NUCLEOTIDE SEQUENCE [LARGE SCALE GENOMIC DNA]</scope>
    <source>
        <strain evidence="1 2">DSM 18266</strain>
    </source>
</reference>
<dbReference type="Proteomes" id="UP000471640">
    <property type="component" value="Unassembled WGS sequence"/>
</dbReference>
<dbReference type="EMBL" id="JAAIJR010000231">
    <property type="protein sequence ID" value="NEX23543.1"/>
    <property type="molecule type" value="Genomic_DNA"/>
</dbReference>
<dbReference type="AlphaFoldDB" id="A0A6P1E2X2"/>
<accession>A0A6P1E2X2</accession>